<proteinExistence type="predicted"/>
<accession>A0A2X2WPH8</accession>
<evidence type="ECO:0000259" key="3">
    <source>
        <dbReference type="PROSITE" id="PS51002"/>
    </source>
</evidence>
<evidence type="ECO:0000256" key="1">
    <source>
        <dbReference type="ARBA" id="ARBA00011649"/>
    </source>
</evidence>
<reference evidence="4 5" key="1">
    <citation type="submission" date="2018-06" db="EMBL/GenBank/DDBJ databases">
        <authorList>
            <consortium name="Pathogen Informatics"/>
            <person name="Doyle S."/>
        </authorList>
    </citation>
    <scope>NUCLEOTIDE SEQUENCE [LARGE SCALE GENOMIC DNA]</scope>
    <source>
        <strain evidence="4 5">NCTC10786</strain>
    </source>
</reference>
<dbReference type="InterPro" id="IPR005797">
    <property type="entry name" value="Cyt_b/b6_N"/>
</dbReference>
<dbReference type="AlphaFoldDB" id="A0A2X2WPH8"/>
<dbReference type="PANTHER" id="PTHR19271:SF16">
    <property type="entry name" value="CYTOCHROME B"/>
    <property type="match status" value="1"/>
</dbReference>
<dbReference type="SUPFAM" id="SSF81342">
    <property type="entry name" value="Transmembrane di-heme cytochromes"/>
    <property type="match status" value="1"/>
</dbReference>
<dbReference type="Proteomes" id="UP000251584">
    <property type="component" value="Unassembled WGS sequence"/>
</dbReference>
<sequence>MAAEHLSVPRRERVWRIPFPRTVAGVWVFAVGIILLVMLGVQILSGLVLAMFYVPTEGLAFDSIIHIMRSVRHGELVRNAHSIGASLFFFACYLHIFRAHVFTTCTESLISKCG</sequence>
<evidence type="ECO:0000313" key="5">
    <source>
        <dbReference type="Proteomes" id="UP000251584"/>
    </source>
</evidence>
<feature type="transmembrane region" description="Helical" evidence="2">
    <location>
        <begin position="26"/>
        <end position="55"/>
    </location>
</feature>
<dbReference type="PANTHER" id="PTHR19271">
    <property type="entry name" value="CYTOCHROME B"/>
    <property type="match status" value="1"/>
</dbReference>
<dbReference type="GO" id="GO:0008121">
    <property type="term" value="F:quinol-cytochrome-c reductase activity"/>
    <property type="evidence" value="ECO:0007669"/>
    <property type="project" value="TreeGrafter"/>
</dbReference>
<dbReference type="Gene3D" id="1.20.810.10">
    <property type="entry name" value="Cytochrome Bc1 Complex, Chain C"/>
    <property type="match status" value="1"/>
</dbReference>
<gene>
    <name evidence="4" type="primary">fbcH_1</name>
    <name evidence="4" type="ORF">NCTC10786_05175</name>
</gene>
<keyword evidence="2" id="KW-0812">Transmembrane</keyword>
<dbReference type="InterPro" id="IPR027387">
    <property type="entry name" value="Cytb/b6-like_sf"/>
</dbReference>
<feature type="transmembrane region" description="Helical" evidence="2">
    <location>
        <begin position="76"/>
        <end position="96"/>
    </location>
</feature>
<dbReference type="Pfam" id="PF00033">
    <property type="entry name" value="Cytochrome_B"/>
    <property type="match status" value="1"/>
</dbReference>
<dbReference type="GO" id="GO:0016491">
    <property type="term" value="F:oxidoreductase activity"/>
    <property type="evidence" value="ECO:0007669"/>
    <property type="project" value="InterPro"/>
</dbReference>
<name>A0A2X2WPH8_CITKO</name>
<dbReference type="GO" id="GO:0016020">
    <property type="term" value="C:membrane"/>
    <property type="evidence" value="ECO:0007669"/>
    <property type="project" value="InterPro"/>
</dbReference>
<organism evidence="4 5">
    <name type="scientific">Citrobacter koseri</name>
    <name type="common">Citrobacter diversus</name>
    <dbReference type="NCBI Taxonomy" id="545"/>
    <lineage>
        <taxon>Bacteria</taxon>
        <taxon>Pseudomonadati</taxon>
        <taxon>Pseudomonadota</taxon>
        <taxon>Gammaproteobacteria</taxon>
        <taxon>Enterobacterales</taxon>
        <taxon>Enterobacteriaceae</taxon>
        <taxon>Citrobacter</taxon>
    </lineage>
</organism>
<protein>
    <submittedName>
        <fullName evidence="4">Cytochrome b/c1</fullName>
    </submittedName>
</protein>
<evidence type="ECO:0000313" key="4">
    <source>
        <dbReference type="EMBL" id="SQB40081.1"/>
    </source>
</evidence>
<keyword evidence="2" id="KW-0472">Membrane</keyword>
<evidence type="ECO:0000256" key="2">
    <source>
        <dbReference type="SAM" id="Phobius"/>
    </source>
</evidence>
<dbReference type="PROSITE" id="PS51002">
    <property type="entry name" value="CYTB_NTER"/>
    <property type="match status" value="1"/>
</dbReference>
<dbReference type="InterPro" id="IPR016174">
    <property type="entry name" value="Di-haem_cyt_TM"/>
</dbReference>
<dbReference type="GO" id="GO:0022904">
    <property type="term" value="P:respiratory electron transport chain"/>
    <property type="evidence" value="ECO:0007669"/>
    <property type="project" value="InterPro"/>
</dbReference>
<feature type="domain" description="Cytochrome b/b6 N-terminal region profile" evidence="3">
    <location>
        <begin position="1"/>
        <end position="114"/>
    </location>
</feature>
<keyword evidence="2" id="KW-1133">Transmembrane helix</keyword>
<comment type="subunit">
    <text evidence="1">The main subunits of complex b-c1 are: cytochrome b, cytochrome c1 and the Rieske protein.</text>
</comment>
<dbReference type="EMBL" id="UAVY01000008">
    <property type="protein sequence ID" value="SQB40081.1"/>
    <property type="molecule type" value="Genomic_DNA"/>
</dbReference>